<dbReference type="Proteomes" id="UP000275394">
    <property type="component" value="Unassembled WGS sequence"/>
</dbReference>
<feature type="chain" id="PRO_5018224323" evidence="1">
    <location>
        <begin position="22"/>
        <end position="184"/>
    </location>
</feature>
<protein>
    <submittedName>
        <fullName evidence="2">Putative secreted protein</fullName>
    </submittedName>
</protein>
<evidence type="ECO:0000313" key="2">
    <source>
        <dbReference type="EMBL" id="ROS00276.1"/>
    </source>
</evidence>
<dbReference type="NCBIfam" id="TIGR03370">
    <property type="entry name" value="VPLPA-CTERM"/>
    <property type="match status" value="1"/>
</dbReference>
<gene>
    <name evidence="2" type="ORF">EDC56_2915</name>
</gene>
<name>A0A3N2DKF3_9GAMM</name>
<dbReference type="RefSeq" id="WP_211333712.1">
    <property type="nucleotide sequence ID" value="NZ_RKHR01000005.1"/>
</dbReference>
<evidence type="ECO:0000256" key="1">
    <source>
        <dbReference type="SAM" id="SignalP"/>
    </source>
</evidence>
<keyword evidence="1" id="KW-0732">Signal</keyword>
<dbReference type="AlphaFoldDB" id="A0A3N2DKF3"/>
<sequence>MKKTSLIISAIALAASSTASAGNFDFNKFAGGYHNSLSFSANGANVGLTATALGGSKVSWTNEGLGRGSNGLNYKMSGGEALSFSFTKAVDIGTIDVIGISSASINWTAANGDTGIFSNATDDAAVNLFNITNMTITAEGNFITIKGMDDVFVSQVNEVPLPAAAWLFGSALLGLSGLARRRRA</sequence>
<feature type="signal peptide" evidence="1">
    <location>
        <begin position="1"/>
        <end position="21"/>
    </location>
</feature>
<dbReference type="InterPro" id="IPR022472">
    <property type="entry name" value="VPLPA-CTERM"/>
</dbReference>
<keyword evidence="3" id="KW-1185">Reference proteome</keyword>
<evidence type="ECO:0000313" key="3">
    <source>
        <dbReference type="Proteomes" id="UP000275394"/>
    </source>
</evidence>
<reference evidence="2 3" key="1">
    <citation type="submission" date="2018-11" db="EMBL/GenBank/DDBJ databases">
        <title>Genomic Encyclopedia of Type Strains, Phase IV (KMG-IV): sequencing the most valuable type-strain genomes for metagenomic binning, comparative biology and taxonomic classification.</title>
        <authorList>
            <person name="Goeker M."/>
        </authorList>
    </citation>
    <scope>NUCLEOTIDE SEQUENCE [LARGE SCALE GENOMIC DNA]</scope>
    <source>
        <strain evidence="2 3">DSM 100316</strain>
    </source>
</reference>
<dbReference type="EMBL" id="RKHR01000005">
    <property type="protein sequence ID" value="ROS00276.1"/>
    <property type="molecule type" value="Genomic_DNA"/>
</dbReference>
<organism evidence="2 3">
    <name type="scientific">Sinobacterium caligoides</name>
    <dbReference type="NCBI Taxonomy" id="933926"/>
    <lineage>
        <taxon>Bacteria</taxon>
        <taxon>Pseudomonadati</taxon>
        <taxon>Pseudomonadota</taxon>
        <taxon>Gammaproteobacteria</taxon>
        <taxon>Cellvibrionales</taxon>
        <taxon>Spongiibacteraceae</taxon>
        <taxon>Sinobacterium</taxon>
    </lineage>
</organism>
<comment type="caution">
    <text evidence="2">The sequence shown here is derived from an EMBL/GenBank/DDBJ whole genome shotgun (WGS) entry which is preliminary data.</text>
</comment>
<accession>A0A3N2DKF3</accession>
<proteinExistence type="predicted"/>